<feature type="transmembrane region" description="Helical" evidence="1">
    <location>
        <begin position="44"/>
        <end position="68"/>
    </location>
</feature>
<reference evidence="2" key="1">
    <citation type="journal article" date="2022" name="bioRxiv">
        <title>Genomics of Preaxostyla Flagellates Illuminates Evolutionary Transitions and the Path Towards Mitochondrial Loss.</title>
        <authorList>
            <person name="Novak L.V.F."/>
            <person name="Treitli S.C."/>
            <person name="Pyrih J."/>
            <person name="Halakuc P."/>
            <person name="Pipaliya S.V."/>
            <person name="Vacek V."/>
            <person name="Brzon O."/>
            <person name="Soukal P."/>
            <person name="Eme L."/>
            <person name="Dacks J.B."/>
            <person name="Karnkowska A."/>
            <person name="Elias M."/>
            <person name="Hampl V."/>
        </authorList>
    </citation>
    <scope>NUCLEOTIDE SEQUENCE</scope>
    <source>
        <strain evidence="2">RCP-MX</strain>
    </source>
</reference>
<keyword evidence="1" id="KW-1133">Transmembrane helix</keyword>
<dbReference type="EMBL" id="JAPMOS010000002">
    <property type="protein sequence ID" value="KAJ4462620.1"/>
    <property type="molecule type" value="Genomic_DNA"/>
</dbReference>
<comment type="caution">
    <text evidence="2">The sequence shown here is derived from an EMBL/GenBank/DDBJ whole genome shotgun (WGS) entry which is preliminary data.</text>
</comment>
<feature type="transmembrane region" description="Helical" evidence="1">
    <location>
        <begin position="117"/>
        <end position="138"/>
    </location>
</feature>
<proteinExistence type="predicted"/>
<keyword evidence="1" id="KW-0472">Membrane</keyword>
<feature type="transmembrane region" description="Helical" evidence="1">
    <location>
        <begin position="180"/>
        <end position="206"/>
    </location>
</feature>
<organism evidence="2 3">
    <name type="scientific">Paratrimastix pyriformis</name>
    <dbReference type="NCBI Taxonomy" id="342808"/>
    <lineage>
        <taxon>Eukaryota</taxon>
        <taxon>Metamonada</taxon>
        <taxon>Preaxostyla</taxon>
        <taxon>Paratrimastigidae</taxon>
        <taxon>Paratrimastix</taxon>
    </lineage>
</organism>
<name>A0ABQ8UYH1_9EUKA</name>
<feature type="transmembrane region" description="Helical" evidence="1">
    <location>
        <begin position="212"/>
        <end position="234"/>
    </location>
</feature>
<evidence type="ECO:0000313" key="2">
    <source>
        <dbReference type="EMBL" id="KAJ4462620.1"/>
    </source>
</evidence>
<accession>A0ABQ8UYH1</accession>
<gene>
    <name evidence="2" type="ORF">PAPYR_613</name>
</gene>
<keyword evidence="3" id="KW-1185">Reference proteome</keyword>
<protein>
    <submittedName>
        <fullName evidence="2">Uncharacterized protein</fullName>
    </submittedName>
</protein>
<keyword evidence="1" id="KW-0812">Transmembrane</keyword>
<sequence length="324" mass="36444">MSFCHQLNSSFPIMCPYDGNWATTLGLPITPVTASLYSEGTLPISLLVSHSILIFTAFLFILISLIFMRRFRLNMTSKTPSTFIIFYLLVGVRSVVVVVFFVFYTDFLPILCWIMEYFYSILPFSLSLAFLVLSRAAFSQEDLLESQHFASTSSIPTSPIDALDGAPLLPSRKDIRHRSLCLRMVFGWKLYLFLLCGGALVCQALYQWLHIGALMIAAVALNLVLRVLLFMILFRFVACMSCCRCAHCCAPLHRDVTIDGTWDPCPLGRHLVRPADGRAGGEPGLFFVASLVNHRRLERQVLLATVRHINSVQEAKKNPERLPS</sequence>
<dbReference type="Proteomes" id="UP001141327">
    <property type="component" value="Unassembled WGS sequence"/>
</dbReference>
<evidence type="ECO:0000313" key="3">
    <source>
        <dbReference type="Proteomes" id="UP001141327"/>
    </source>
</evidence>
<feature type="transmembrane region" description="Helical" evidence="1">
    <location>
        <begin position="80"/>
        <end position="105"/>
    </location>
</feature>
<evidence type="ECO:0000256" key="1">
    <source>
        <dbReference type="SAM" id="Phobius"/>
    </source>
</evidence>